<comment type="caution">
    <text evidence="3">The sequence shown here is derived from an EMBL/GenBank/DDBJ whole genome shotgun (WGS) entry which is preliminary data.</text>
</comment>
<keyword evidence="4" id="KW-1185">Reference proteome</keyword>
<dbReference type="EMBL" id="MU006089">
    <property type="protein sequence ID" value="KAF2843582.1"/>
    <property type="molecule type" value="Genomic_DNA"/>
</dbReference>
<protein>
    <recommendedName>
        <fullName evidence="2">N-acetyltransferase domain-containing protein</fullName>
    </recommendedName>
</protein>
<proteinExistence type="predicted"/>
<gene>
    <name evidence="3" type="ORF">M501DRAFT_103921</name>
</gene>
<evidence type="ECO:0000256" key="1">
    <source>
        <dbReference type="SAM" id="MobiDB-lite"/>
    </source>
</evidence>
<dbReference type="InterPro" id="IPR016181">
    <property type="entry name" value="Acyl_CoA_acyltransferase"/>
</dbReference>
<reference evidence="3" key="1">
    <citation type="journal article" date="2020" name="Stud. Mycol.">
        <title>101 Dothideomycetes genomes: a test case for predicting lifestyles and emergence of pathogens.</title>
        <authorList>
            <person name="Haridas S."/>
            <person name="Albert R."/>
            <person name="Binder M."/>
            <person name="Bloem J."/>
            <person name="Labutti K."/>
            <person name="Salamov A."/>
            <person name="Andreopoulos B."/>
            <person name="Baker S."/>
            <person name="Barry K."/>
            <person name="Bills G."/>
            <person name="Bluhm B."/>
            <person name="Cannon C."/>
            <person name="Castanera R."/>
            <person name="Culley D."/>
            <person name="Daum C."/>
            <person name="Ezra D."/>
            <person name="Gonzalez J."/>
            <person name="Henrissat B."/>
            <person name="Kuo A."/>
            <person name="Liang C."/>
            <person name="Lipzen A."/>
            <person name="Lutzoni F."/>
            <person name="Magnuson J."/>
            <person name="Mondo S."/>
            <person name="Nolan M."/>
            <person name="Ohm R."/>
            <person name="Pangilinan J."/>
            <person name="Park H.-J."/>
            <person name="Ramirez L."/>
            <person name="Alfaro M."/>
            <person name="Sun H."/>
            <person name="Tritt A."/>
            <person name="Yoshinaga Y."/>
            <person name="Zwiers L.-H."/>
            <person name="Turgeon B."/>
            <person name="Goodwin S."/>
            <person name="Spatafora J."/>
            <person name="Crous P."/>
            <person name="Grigoriev I."/>
        </authorList>
    </citation>
    <scope>NUCLEOTIDE SEQUENCE</scope>
    <source>
        <strain evidence="3">CBS 101060</strain>
    </source>
</reference>
<feature type="domain" description="N-acetyltransferase" evidence="2">
    <location>
        <begin position="160"/>
        <end position="215"/>
    </location>
</feature>
<dbReference type="PANTHER" id="PTHR42791:SF16">
    <property type="entry name" value="N-ACETYLTRANSFERASE DOMAIN-CONTAINING PROTEIN"/>
    <property type="match status" value="1"/>
</dbReference>
<dbReference type="Proteomes" id="UP000799429">
    <property type="component" value="Unassembled WGS sequence"/>
</dbReference>
<dbReference type="GO" id="GO:0016747">
    <property type="term" value="F:acyltransferase activity, transferring groups other than amino-acyl groups"/>
    <property type="evidence" value="ECO:0007669"/>
    <property type="project" value="InterPro"/>
</dbReference>
<dbReference type="Pfam" id="PF00583">
    <property type="entry name" value="Acetyltransf_1"/>
    <property type="match status" value="1"/>
</dbReference>
<dbReference type="OrthoDB" id="2115692at2759"/>
<sequence length="276" mass="30821">MSTSSPPLHPKPSFYIRPARFSEQYRIAEVLTAAFWDDELFGNIINPRRHEFPEDNKLYWLRQFQVNWWDWTHQYIVAVVQHEGKELVTGVALWERLGEEGRRKMAPKWWDPRSLLHPLALSLTALLSTLSPNRASTPPLTRLLQTAAPYTSHLYTGPRSESYYLASLGIDPLYQRSGQGRALVAWGMRAAASENVCASVVAGEGKVGFYRSCGFRVQEGWSGMGVGNPLGGVPGGECLWRDRGTWGEGEEGGRGEETGGKGKGVSVSVRVNEVEW</sequence>
<feature type="region of interest" description="Disordered" evidence="1">
    <location>
        <begin position="244"/>
        <end position="264"/>
    </location>
</feature>
<feature type="compositionally biased region" description="Basic and acidic residues" evidence="1">
    <location>
        <begin position="244"/>
        <end position="260"/>
    </location>
</feature>
<dbReference type="AlphaFoldDB" id="A0A9P4VW02"/>
<organism evidence="3 4">
    <name type="scientific">Patellaria atrata CBS 101060</name>
    <dbReference type="NCBI Taxonomy" id="1346257"/>
    <lineage>
        <taxon>Eukaryota</taxon>
        <taxon>Fungi</taxon>
        <taxon>Dikarya</taxon>
        <taxon>Ascomycota</taxon>
        <taxon>Pezizomycotina</taxon>
        <taxon>Dothideomycetes</taxon>
        <taxon>Dothideomycetes incertae sedis</taxon>
        <taxon>Patellariales</taxon>
        <taxon>Patellariaceae</taxon>
        <taxon>Patellaria</taxon>
    </lineage>
</organism>
<dbReference type="Gene3D" id="3.40.630.30">
    <property type="match status" value="1"/>
</dbReference>
<evidence type="ECO:0000313" key="4">
    <source>
        <dbReference type="Proteomes" id="UP000799429"/>
    </source>
</evidence>
<dbReference type="PANTHER" id="PTHR42791">
    <property type="entry name" value="GNAT FAMILY ACETYLTRANSFERASE"/>
    <property type="match status" value="1"/>
</dbReference>
<name>A0A9P4VW02_9PEZI</name>
<evidence type="ECO:0000313" key="3">
    <source>
        <dbReference type="EMBL" id="KAF2843582.1"/>
    </source>
</evidence>
<dbReference type="InterPro" id="IPR000182">
    <property type="entry name" value="GNAT_dom"/>
</dbReference>
<dbReference type="InterPro" id="IPR052523">
    <property type="entry name" value="Trichothecene_AcTrans"/>
</dbReference>
<evidence type="ECO:0000259" key="2">
    <source>
        <dbReference type="Pfam" id="PF00583"/>
    </source>
</evidence>
<dbReference type="SUPFAM" id="SSF55729">
    <property type="entry name" value="Acyl-CoA N-acyltransferases (Nat)"/>
    <property type="match status" value="1"/>
</dbReference>
<accession>A0A9P4VW02</accession>